<feature type="compositionally biased region" description="Low complexity" evidence="1">
    <location>
        <begin position="34"/>
        <end position="52"/>
    </location>
</feature>
<evidence type="ECO:0000313" key="3">
    <source>
        <dbReference type="Proteomes" id="UP000550895"/>
    </source>
</evidence>
<keyword evidence="3" id="KW-1185">Reference proteome</keyword>
<dbReference type="RefSeq" id="WP_167495073.1">
    <property type="nucleotide sequence ID" value="NZ_JACHGA010000022.1"/>
</dbReference>
<protein>
    <submittedName>
        <fullName evidence="2">Uncharacterized protein</fullName>
    </submittedName>
</protein>
<name>A0A7W8MET8_9HYPH</name>
<sequence>MTHQTEQAPKQAGISHLFSAAGYSAGGLTRLTRRPMAASRSPTPSRSRSIPM</sequence>
<dbReference type="Proteomes" id="UP000550895">
    <property type="component" value="Unassembled WGS sequence"/>
</dbReference>
<evidence type="ECO:0000313" key="2">
    <source>
        <dbReference type="EMBL" id="MBB5278548.1"/>
    </source>
</evidence>
<organism evidence="2 3">
    <name type="scientific">Rhizobium rosettiformans</name>
    <dbReference type="NCBI Taxonomy" id="1368430"/>
    <lineage>
        <taxon>Bacteria</taxon>
        <taxon>Pseudomonadati</taxon>
        <taxon>Pseudomonadota</taxon>
        <taxon>Alphaproteobacteria</taxon>
        <taxon>Hyphomicrobiales</taxon>
        <taxon>Rhizobiaceae</taxon>
        <taxon>Rhizobium/Agrobacterium group</taxon>
        <taxon>Rhizobium</taxon>
    </lineage>
</organism>
<dbReference type="EMBL" id="JACHGA010000022">
    <property type="protein sequence ID" value="MBB5278548.1"/>
    <property type="molecule type" value="Genomic_DNA"/>
</dbReference>
<evidence type="ECO:0000256" key="1">
    <source>
        <dbReference type="SAM" id="MobiDB-lite"/>
    </source>
</evidence>
<reference evidence="2 3" key="1">
    <citation type="submission" date="2020-08" db="EMBL/GenBank/DDBJ databases">
        <title>Genomic Encyclopedia of Type Strains, Phase IV (KMG-IV): sequencing the most valuable type-strain genomes for metagenomic binning, comparative biology and taxonomic classification.</title>
        <authorList>
            <person name="Goeker M."/>
        </authorList>
    </citation>
    <scope>NUCLEOTIDE SEQUENCE [LARGE SCALE GENOMIC DNA]</scope>
    <source>
        <strain evidence="2 3">DSM 26376</strain>
    </source>
</reference>
<dbReference type="AlphaFoldDB" id="A0A7W8MET8"/>
<proteinExistence type="predicted"/>
<feature type="region of interest" description="Disordered" evidence="1">
    <location>
        <begin position="24"/>
        <end position="52"/>
    </location>
</feature>
<accession>A0A7W8MET8</accession>
<gene>
    <name evidence="2" type="ORF">HNR26_004649</name>
</gene>
<comment type="caution">
    <text evidence="2">The sequence shown here is derived from an EMBL/GenBank/DDBJ whole genome shotgun (WGS) entry which is preliminary data.</text>
</comment>